<feature type="non-terminal residue" evidence="7">
    <location>
        <position position="324"/>
    </location>
</feature>
<feature type="transmembrane region" description="Helical" evidence="6">
    <location>
        <begin position="34"/>
        <end position="53"/>
    </location>
</feature>
<organism evidence="7">
    <name type="scientific">marine metagenome</name>
    <dbReference type="NCBI Taxonomy" id="408172"/>
    <lineage>
        <taxon>unclassified sequences</taxon>
        <taxon>metagenomes</taxon>
        <taxon>ecological metagenomes</taxon>
    </lineage>
</organism>
<accession>A0A382HF10</accession>
<dbReference type="AlphaFoldDB" id="A0A382HF10"/>
<evidence type="ECO:0000256" key="2">
    <source>
        <dbReference type="ARBA" id="ARBA00006434"/>
    </source>
</evidence>
<dbReference type="EMBL" id="UINC01060499">
    <property type="protein sequence ID" value="SVB85071.1"/>
    <property type="molecule type" value="Genomic_DNA"/>
</dbReference>
<evidence type="ECO:0000313" key="7">
    <source>
        <dbReference type="EMBL" id="SVB85071.1"/>
    </source>
</evidence>
<name>A0A382HF10_9ZZZZ</name>
<dbReference type="InterPro" id="IPR038377">
    <property type="entry name" value="Na/Glc_symporter_sf"/>
</dbReference>
<dbReference type="Gene3D" id="1.20.1730.10">
    <property type="entry name" value="Sodium/glucose cotransporter"/>
    <property type="match status" value="1"/>
</dbReference>
<dbReference type="PANTHER" id="PTHR11819">
    <property type="entry name" value="SOLUTE CARRIER FAMILY 5"/>
    <property type="match status" value="1"/>
</dbReference>
<evidence type="ECO:0000256" key="1">
    <source>
        <dbReference type="ARBA" id="ARBA00004141"/>
    </source>
</evidence>
<dbReference type="Pfam" id="PF00474">
    <property type="entry name" value="SSF"/>
    <property type="match status" value="1"/>
</dbReference>
<keyword evidence="3 6" id="KW-0812">Transmembrane</keyword>
<feature type="transmembrane region" description="Helical" evidence="6">
    <location>
        <begin position="73"/>
        <end position="93"/>
    </location>
</feature>
<protein>
    <recommendedName>
        <fullName evidence="8">Sodium/solute symporter</fullName>
    </recommendedName>
</protein>
<evidence type="ECO:0000256" key="4">
    <source>
        <dbReference type="ARBA" id="ARBA00022989"/>
    </source>
</evidence>
<sequence length="324" mass="35365">MTTLDWIIVLALNGPVILFALLKSGGTKTSKDWFLAGRTLPWWIVGLSLYATLVDSTDLVVDSGATYGGGVKFYLINWVGCVAGWLLLAHRIILPMYRSGMYTNAEYLESRFGLSARVISVLVQVLYRTVILGMISTTNFLTLKIVCEWEDTMAWSVVGIIALLATFYTMAGGLKMVAITDSIQSVVMILATVVLFYTVLDKVDGWSGLQEKLNTHSPELEQQMMHTGTDVISRTDASALGQGELARKLLLGGTHNEESQQIVHQSPAWLACLSLIIAGLAYSIVNHTQSMRLLGARNEQHLKTSVAFSGIILIGATFMAQSIG</sequence>
<feature type="transmembrane region" description="Helical" evidence="6">
    <location>
        <begin position="306"/>
        <end position="323"/>
    </location>
</feature>
<evidence type="ECO:0000256" key="3">
    <source>
        <dbReference type="ARBA" id="ARBA00022692"/>
    </source>
</evidence>
<dbReference type="InterPro" id="IPR001734">
    <property type="entry name" value="Na/solute_symporter"/>
</dbReference>
<dbReference type="GO" id="GO:0005412">
    <property type="term" value="F:D-glucose:sodium symporter activity"/>
    <property type="evidence" value="ECO:0007669"/>
    <property type="project" value="TreeGrafter"/>
</dbReference>
<feature type="transmembrane region" description="Helical" evidence="6">
    <location>
        <begin position="6"/>
        <end position="22"/>
    </location>
</feature>
<feature type="transmembrane region" description="Helical" evidence="6">
    <location>
        <begin position="268"/>
        <end position="285"/>
    </location>
</feature>
<evidence type="ECO:0000256" key="5">
    <source>
        <dbReference type="ARBA" id="ARBA00023136"/>
    </source>
</evidence>
<evidence type="ECO:0000256" key="6">
    <source>
        <dbReference type="SAM" id="Phobius"/>
    </source>
</evidence>
<proteinExistence type="inferred from homology"/>
<feature type="transmembrane region" description="Helical" evidence="6">
    <location>
        <begin position="153"/>
        <end position="171"/>
    </location>
</feature>
<evidence type="ECO:0008006" key="8">
    <source>
        <dbReference type="Google" id="ProtNLM"/>
    </source>
</evidence>
<dbReference type="PANTHER" id="PTHR11819:SF195">
    <property type="entry name" value="SODIUM_GLUCOSE COTRANSPORTER 4"/>
    <property type="match status" value="1"/>
</dbReference>
<comment type="subcellular location">
    <subcellularLocation>
        <location evidence="1">Membrane</location>
        <topology evidence="1">Multi-pass membrane protein</topology>
    </subcellularLocation>
</comment>
<keyword evidence="5 6" id="KW-0472">Membrane</keyword>
<keyword evidence="4 6" id="KW-1133">Transmembrane helix</keyword>
<gene>
    <name evidence="7" type="ORF">METZ01_LOCUS237925</name>
</gene>
<dbReference type="GO" id="GO:0005886">
    <property type="term" value="C:plasma membrane"/>
    <property type="evidence" value="ECO:0007669"/>
    <property type="project" value="TreeGrafter"/>
</dbReference>
<feature type="transmembrane region" description="Helical" evidence="6">
    <location>
        <begin position="114"/>
        <end position="141"/>
    </location>
</feature>
<comment type="similarity">
    <text evidence="2">Belongs to the sodium:solute symporter (SSF) (TC 2.A.21) family.</text>
</comment>
<reference evidence="7" key="1">
    <citation type="submission" date="2018-05" db="EMBL/GenBank/DDBJ databases">
        <authorList>
            <person name="Lanie J.A."/>
            <person name="Ng W.-L."/>
            <person name="Kazmierczak K.M."/>
            <person name="Andrzejewski T.M."/>
            <person name="Davidsen T.M."/>
            <person name="Wayne K.J."/>
            <person name="Tettelin H."/>
            <person name="Glass J.I."/>
            <person name="Rusch D."/>
            <person name="Podicherti R."/>
            <person name="Tsui H.-C.T."/>
            <person name="Winkler M.E."/>
        </authorList>
    </citation>
    <scope>NUCLEOTIDE SEQUENCE</scope>
</reference>
<feature type="transmembrane region" description="Helical" evidence="6">
    <location>
        <begin position="183"/>
        <end position="200"/>
    </location>
</feature>
<dbReference type="PROSITE" id="PS50283">
    <property type="entry name" value="NA_SOLUT_SYMP_3"/>
    <property type="match status" value="1"/>
</dbReference>